<organism evidence="2 3">
    <name type="scientific">Papaver atlanticum</name>
    <dbReference type="NCBI Taxonomy" id="357466"/>
    <lineage>
        <taxon>Eukaryota</taxon>
        <taxon>Viridiplantae</taxon>
        <taxon>Streptophyta</taxon>
        <taxon>Embryophyta</taxon>
        <taxon>Tracheophyta</taxon>
        <taxon>Spermatophyta</taxon>
        <taxon>Magnoliopsida</taxon>
        <taxon>Ranunculales</taxon>
        <taxon>Papaveraceae</taxon>
        <taxon>Papaveroideae</taxon>
        <taxon>Papaver</taxon>
    </lineage>
</organism>
<evidence type="ECO:0000313" key="3">
    <source>
        <dbReference type="Proteomes" id="UP001202328"/>
    </source>
</evidence>
<feature type="transmembrane region" description="Helical" evidence="1">
    <location>
        <begin position="39"/>
        <end position="58"/>
    </location>
</feature>
<keyword evidence="3" id="KW-1185">Reference proteome</keyword>
<keyword evidence="1" id="KW-1133">Transmembrane helix</keyword>
<keyword evidence="1" id="KW-0472">Membrane</keyword>
<evidence type="ECO:0000256" key="1">
    <source>
        <dbReference type="SAM" id="Phobius"/>
    </source>
</evidence>
<dbReference type="Proteomes" id="UP001202328">
    <property type="component" value="Unassembled WGS sequence"/>
</dbReference>
<dbReference type="PANTHER" id="PTHR33429">
    <property type="entry name" value="OS02G0708000 PROTEIN-RELATED"/>
    <property type="match status" value="1"/>
</dbReference>
<accession>A0AAD4TGA6</accession>
<comment type="caution">
    <text evidence="2">The sequence shown here is derived from an EMBL/GenBank/DDBJ whole genome shotgun (WGS) entry which is preliminary data.</text>
</comment>
<reference evidence="2" key="1">
    <citation type="submission" date="2022-04" db="EMBL/GenBank/DDBJ databases">
        <title>A functionally conserved STORR gene fusion in Papaver species that diverged 16.8 million years ago.</title>
        <authorList>
            <person name="Catania T."/>
        </authorList>
    </citation>
    <scope>NUCLEOTIDE SEQUENCE</scope>
    <source>
        <strain evidence="2">S-188037</strain>
    </source>
</reference>
<evidence type="ECO:0000313" key="2">
    <source>
        <dbReference type="EMBL" id="KAI3959710.1"/>
    </source>
</evidence>
<dbReference type="EMBL" id="JAJJMB010000989">
    <property type="protein sequence ID" value="KAI3959710.1"/>
    <property type="molecule type" value="Genomic_DNA"/>
</dbReference>
<proteinExistence type="predicted"/>
<keyword evidence="1" id="KW-0812">Transmembrane</keyword>
<dbReference type="AlphaFoldDB" id="A0AAD4TGA6"/>
<name>A0AAD4TGA6_9MAGN</name>
<sequence length="136" mass="14758">MVVRLEDERLLPPLVGAPPVAVLTEVTSSPSSTHRSIETLLVVLAAITIVGVIAGIIARICGGQHLGGEHDIEGWVDRKCRDCVGSGLPLEESKATATVISKSRTTEVTRERNRVISNTENYSLLRFSSKYYQVSL</sequence>
<protein>
    <submittedName>
        <fullName evidence="2">Uncharacterized protein</fullName>
    </submittedName>
</protein>
<dbReference type="PANTHER" id="PTHR33429:SF19">
    <property type="entry name" value="FISSION REGULATOR-LIKE PROTEIN"/>
    <property type="match status" value="1"/>
</dbReference>
<gene>
    <name evidence="2" type="ORF">MKW98_018810</name>
</gene>